<evidence type="ECO:0000313" key="1">
    <source>
        <dbReference type="EMBL" id="KAJ9106970.1"/>
    </source>
</evidence>
<sequence length="307" mass="33851">MTPAQAASRETMDFTDHPVKRLFKDAALTLWSFALDPIQEYNGAKQEVERVHVESVVIWSGGYAGNPMPPASSSSAASGDGEREIAETLLLLARGSCFRSEAENSRIESRVLSNVPERTTSSISFEPGDAISTASLGKASGCQATPMSFPTWDNSRACRSIHAKWMAREQMAEGSPLYKVLPKSMREGGTELKGKCSDYWMNLILQRCKGNDPAQLVPWFTVLLDTLKDPRRYTRDRAGWPEALSSGALKERRRALARDVALALWIVASDFETEHSAIAAYLGWLSKRAFSHLYVGKGSLHGPRRIG</sequence>
<reference evidence="1" key="1">
    <citation type="submission" date="2023-04" db="EMBL/GenBank/DDBJ databases">
        <title>Draft Genome sequencing of Naganishia species isolated from polar environments using Oxford Nanopore Technology.</title>
        <authorList>
            <person name="Leo P."/>
            <person name="Venkateswaran K."/>
        </authorList>
    </citation>
    <scope>NUCLEOTIDE SEQUENCE</scope>
    <source>
        <strain evidence="1">MNA-CCFEE 5262</strain>
    </source>
</reference>
<evidence type="ECO:0000313" key="2">
    <source>
        <dbReference type="Proteomes" id="UP001230649"/>
    </source>
</evidence>
<name>A0ACC2W6K4_9TREE</name>
<proteinExistence type="predicted"/>
<gene>
    <name evidence="1" type="ORF">QFC20_003870</name>
</gene>
<accession>A0ACC2W6K4</accession>
<organism evidence="1 2">
    <name type="scientific">Naganishia adeliensis</name>
    <dbReference type="NCBI Taxonomy" id="92952"/>
    <lineage>
        <taxon>Eukaryota</taxon>
        <taxon>Fungi</taxon>
        <taxon>Dikarya</taxon>
        <taxon>Basidiomycota</taxon>
        <taxon>Agaricomycotina</taxon>
        <taxon>Tremellomycetes</taxon>
        <taxon>Filobasidiales</taxon>
        <taxon>Filobasidiaceae</taxon>
        <taxon>Naganishia</taxon>
    </lineage>
</organism>
<keyword evidence="2" id="KW-1185">Reference proteome</keyword>
<comment type="caution">
    <text evidence="1">The sequence shown here is derived from an EMBL/GenBank/DDBJ whole genome shotgun (WGS) entry which is preliminary data.</text>
</comment>
<protein>
    <submittedName>
        <fullName evidence="1">Uncharacterized protein</fullName>
    </submittedName>
</protein>
<dbReference type="Proteomes" id="UP001230649">
    <property type="component" value="Unassembled WGS sequence"/>
</dbReference>
<dbReference type="EMBL" id="JASBWS010000039">
    <property type="protein sequence ID" value="KAJ9106970.1"/>
    <property type="molecule type" value="Genomic_DNA"/>
</dbReference>